<dbReference type="STRING" id="313595.P700755_003406"/>
<evidence type="ECO:0000313" key="3">
    <source>
        <dbReference type="EMBL" id="AFU70042.1"/>
    </source>
</evidence>
<dbReference type="AlphaFoldDB" id="K4IHP1"/>
<reference evidence="3" key="1">
    <citation type="submission" date="2006-03" db="EMBL/GenBank/DDBJ databases">
        <authorList>
            <person name="Bowman J."/>
            <person name="Ferriera S."/>
            <person name="Johnson J."/>
            <person name="Kravitz S."/>
            <person name="Halpern A."/>
            <person name="Remington K."/>
            <person name="Beeson K."/>
            <person name="Tran B."/>
            <person name="Rogers Y.-H."/>
            <person name="Friedman R."/>
            <person name="Venter J.C."/>
        </authorList>
    </citation>
    <scope>NUCLEOTIDE SEQUENCE [LARGE SCALE GENOMIC DNA]</scope>
    <source>
        <strain evidence="3">ATCC 700755</strain>
    </source>
</reference>
<dbReference type="CDD" id="cd05256">
    <property type="entry name" value="UDP_AE_SDR_e"/>
    <property type="match status" value="1"/>
</dbReference>
<reference evidence="3" key="2">
    <citation type="submission" date="2012-09" db="EMBL/GenBank/DDBJ databases">
        <title>The complete sequence of Psychroflexus torquis an extreme psychrophile from sea-ice that is stimulated by light.</title>
        <authorList>
            <person name="Feng S."/>
            <person name="Powell S.M."/>
            <person name="Bowman J.P."/>
        </authorList>
    </citation>
    <scope>NUCLEOTIDE SEQUENCE [LARGE SCALE GENOMIC DNA]</scope>
    <source>
        <strain evidence="3">ATCC 700755</strain>
    </source>
</reference>
<dbReference type="PRINTS" id="PR01713">
    <property type="entry name" value="NUCEPIMERASE"/>
</dbReference>
<dbReference type="Gene3D" id="3.90.25.10">
    <property type="entry name" value="UDP-galactose 4-epimerase, domain 1"/>
    <property type="match status" value="1"/>
</dbReference>
<dbReference type="eggNOG" id="COG0451">
    <property type="taxonomic scope" value="Bacteria"/>
</dbReference>
<dbReference type="KEGG" id="ptq:P700755_003406"/>
<dbReference type="InterPro" id="IPR036291">
    <property type="entry name" value="NAD(P)-bd_dom_sf"/>
</dbReference>
<dbReference type="SUPFAM" id="SSF51735">
    <property type="entry name" value="NAD(P)-binding Rossmann-fold domains"/>
    <property type="match status" value="1"/>
</dbReference>
<dbReference type="HOGENOM" id="CLU_007383_1_7_10"/>
<name>K4IHP1_PSYTT</name>
<dbReference type="Gene3D" id="3.40.50.720">
    <property type="entry name" value="NAD(P)-binding Rossmann-like Domain"/>
    <property type="match status" value="1"/>
</dbReference>
<dbReference type="EMBL" id="CP003879">
    <property type="protein sequence ID" value="AFU70042.1"/>
    <property type="molecule type" value="Genomic_DNA"/>
</dbReference>
<accession>K4IHP1</accession>
<proteinExistence type="inferred from homology"/>
<evidence type="ECO:0000259" key="2">
    <source>
        <dbReference type="Pfam" id="PF01370"/>
    </source>
</evidence>
<organism evidence="3 4">
    <name type="scientific">Psychroflexus torquis (strain ATCC 700755 / CIP 106069 / ACAM 623)</name>
    <dbReference type="NCBI Taxonomy" id="313595"/>
    <lineage>
        <taxon>Bacteria</taxon>
        <taxon>Pseudomonadati</taxon>
        <taxon>Bacteroidota</taxon>
        <taxon>Flavobacteriia</taxon>
        <taxon>Flavobacteriales</taxon>
        <taxon>Flavobacteriaceae</taxon>
        <taxon>Psychroflexus</taxon>
    </lineage>
</organism>
<dbReference type="InterPro" id="IPR001509">
    <property type="entry name" value="Epimerase_deHydtase"/>
</dbReference>
<gene>
    <name evidence="3" type="ordered locus">P700755_003406</name>
</gene>
<evidence type="ECO:0000256" key="1">
    <source>
        <dbReference type="ARBA" id="ARBA00007637"/>
    </source>
</evidence>
<evidence type="ECO:0000313" key="4">
    <source>
        <dbReference type="Proteomes" id="UP000008514"/>
    </source>
</evidence>
<feature type="domain" description="NAD-dependent epimerase/dehydratase" evidence="2">
    <location>
        <begin position="18"/>
        <end position="258"/>
    </location>
</feature>
<comment type="similarity">
    <text evidence="1">Belongs to the NAD(P)-dependent epimerase/dehydratase family.</text>
</comment>
<sequence length="328" mass="36404">MMYKTEYHTQDLSKFRFLVTGGAGFIGSNIVEYLLKFGAKHVRVLDNLSNGYRTNIKEFESESNFEFLEGDIRKIEDCEQAVEDIDIVLHQAALGSVPRSIDDPILSNSVNVSGFLNMLVACKNSKTVKRFVYAASSSTYGDSPTLPKVENTIGKPLSPYAVTKYVNELYADVFAKTYGLEVIGLRYFNVFGPKQSPEGAYAAVIPLFMQSLKDQNSPTMNGDGEQTRDFTFVENAVQANIKASFADKKATNEVYNVACGDRISLNLLWSALEKASGSSLKAIYGPPRQGDVKDSLADINKAKELIGYEPKFNVEEGLKITWDHFNKD</sequence>
<keyword evidence="4" id="KW-1185">Reference proteome</keyword>
<dbReference type="Pfam" id="PF01370">
    <property type="entry name" value="Epimerase"/>
    <property type="match status" value="1"/>
</dbReference>
<dbReference type="PANTHER" id="PTHR43000">
    <property type="entry name" value="DTDP-D-GLUCOSE 4,6-DEHYDRATASE-RELATED"/>
    <property type="match status" value="1"/>
</dbReference>
<protein>
    <submittedName>
        <fullName evidence="3">UDP-N-acetyl-D-glucosamine 4-epimerase</fullName>
    </submittedName>
</protein>
<dbReference type="Proteomes" id="UP000008514">
    <property type="component" value="Chromosome"/>
</dbReference>